<evidence type="ECO:0000259" key="1">
    <source>
        <dbReference type="Pfam" id="PF00248"/>
    </source>
</evidence>
<evidence type="ECO:0000313" key="2">
    <source>
        <dbReference type="EMBL" id="MFA9477337.1"/>
    </source>
</evidence>
<dbReference type="CDD" id="cd19086">
    <property type="entry name" value="AKR_AKR11C1"/>
    <property type="match status" value="1"/>
</dbReference>
<dbReference type="PANTHER" id="PTHR43312">
    <property type="entry name" value="D-THREO-ALDOSE 1-DEHYDROGENASE"/>
    <property type="match status" value="1"/>
</dbReference>
<dbReference type="Pfam" id="PF00248">
    <property type="entry name" value="Aldo_ket_red"/>
    <property type="match status" value="1"/>
</dbReference>
<dbReference type="SUPFAM" id="SSF51430">
    <property type="entry name" value="NAD(P)-linked oxidoreductase"/>
    <property type="match status" value="1"/>
</dbReference>
<dbReference type="Proteomes" id="UP001575105">
    <property type="component" value="Unassembled WGS sequence"/>
</dbReference>
<dbReference type="PANTHER" id="PTHR43312:SF1">
    <property type="entry name" value="NADP-DEPENDENT OXIDOREDUCTASE DOMAIN-CONTAINING PROTEIN"/>
    <property type="match status" value="1"/>
</dbReference>
<reference evidence="2 3" key="1">
    <citation type="submission" date="2024-08" db="EMBL/GenBank/DDBJ databases">
        <title>Whole-genome sequencing of halo(alkali)philic microorganisms from hypersaline lakes.</title>
        <authorList>
            <person name="Sorokin D.Y."/>
            <person name="Merkel A.Y."/>
            <person name="Messina E."/>
            <person name="Yakimov M."/>
        </authorList>
    </citation>
    <scope>NUCLEOTIDE SEQUENCE [LARGE SCALE GENOMIC DNA]</scope>
    <source>
        <strain evidence="2 3">AB-hyl4</strain>
    </source>
</reference>
<gene>
    <name evidence="2" type="ORF">ACERK3_03400</name>
</gene>
<feature type="domain" description="NADP-dependent oxidoreductase" evidence="1">
    <location>
        <begin position="16"/>
        <end position="319"/>
    </location>
</feature>
<dbReference type="RefSeq" id="WP_425344262.1">
    <property type="nucleotide sequence ID" value="NZ_JBGUBD010000002.1"/>
</dbReference>
<dbReference type="InterPro" id="IPR036812">
    <property type="entry name" value="NAD(P)_OxRdtase_dom_sf"/>
</dbReference>
<evidence type="ECO:0000313" key="3">
    <source>
        <dbReference type="Proteomes" id="UP001575105"/>
    </source>
</evidence>
<dbReference type="EMBL" id="JBGUBD010000002">
    <property type="protein sequence ID" value="MFA9477337.1"/>
    <property type="molecule type" value="Genomic_DNA"/>
</dbReference>
<dbReference type="EC" id="1.1.1.-" evidence="2"/>
<dbReference type="GO" id="GO:0016491">
    <property type="term" value="F:oxidoreductase activity"/>
    <property type="evidence" value="ECO:0007669"/>
    <property type="project" value="UniProtKB-KW"/>
</dbReference>
<dbReference type="Gene3D" id="3.20.20.100">
    <property type="entry name" value="NADP-dependent oxidoreductase domain"/>
    <property type="match status" value="1"/>
</dbReference>
<accession>A0ABV4U1V7</accession>
<dbReference type="InterPro" id="IPR023210">
    <property type="entry name" value="NADP_OxRdtase_dom"/>
</dbReference>
<proteinExistence type="predicted"/>
<dbReference type="InterPro" id="IPR053135">
    <property type="entry name" value="AKR2_Oxidoreductase"/>
</dbReference>
<sequence length="354" mass="39562">MQYRNIPGTDLSVSLLAFGNFVFGTNWWGEFTDEDGVRLQNQAYDLGVNFFDTAPAYGNGRAEALMKATIDHAGRDNLIIASKFGYDFYKDPGEEGGHRERKQDFSAKAIRFELEQSLKRMSIDCIDLYQAHNLKLPQFTDELFDTLEAIKREGKIREWGVALGPAIGWREEGYESFQRGAATVQTVMNVYEQDPGREFCEVAAKRGAGGVIARVPTNSGMLDEEFKSENHQFPAHDHRKFRDRNWLVYGLRKNTILKPIAAKLGLTLRQFAFQWLAAQPAMVSIEPNLLNLEDVQTFAAACDAPPLGEDVLSEVAALYERDFDLGDVAHPCDLKSSTAESGSVRSSYVAPVSV</sequence>
<protein>
    <submittedName>
        <fullName evidence="2">Aldo/keto reductase</fullName>
        <ecNumber evidence="2">1.1.1.-</ecNumber>
    </submittedName>
</protein>
<organism evidence="2 3">
    <name type="scientific">Natronomicrosphaera hydrolytica</name>
    <dbReference type="NCBI Taxonomy" id="3242702"/>
    <lineage>
        <taxon>Bacteria</taxon>
        <taxon>Pseudomonadati</taxon>
        <taxon>Planctomycetota</taxon>
        <taxon>Phycisphaerae</taxon>
        <taxon>Phycisphaerales</taxon>
        <taxon>Phycisphaeraceae</taxon>
        <taxon>Natronomicrosphaera</taxon>
    </lineage>
</organism>
<name>A0ABV4U1V7_9BACT</name>
<keyword evidence="2" id="KW-0560">Oxidoreductase</keyword>
<comment type="caution">
    <text evidence="2">The sequence shown here is derived from an EMBL/GenBank/DDBJ whole genome shotgun (WGS) entry which is preliminary data.</text>
</comment>
<keyword evidence="3" id="KW-1185">Reference proteome</keyword>